<accession>A0ABS8D3B9</accession>
<proteinExistence type="predicted"/>
<organism evidence="1 2">
    <name type="scientific">Leeia speluncae</name>
    <dbReference type="NCBI Taxonomy" id="2884804"/>
    <lineage>
        <taxon>Bacteria</taxon>
        <taxon>Pseudomonadati</taxon>
        <taxon>Pseudomonadota</taxon>
        <taxon>Betaproteobacteria</taxon>
        <taxon>Neisseriales</taxon>
        <taxon>Leeiaceae</taxon>
        <taxon>Leeia</taxon>
    </lineage>
</organism>
<dbReference type="EMBL" id="JAJBZT010000002">
    <property type="protein sequence ID" value="MCB6182699.1"/>
    <property type="molecule type" value="Genomic_DNA"/>
</dbReference>
<name>A0ABS8D3B9_9NEIS</name>
<evidence type="ECO:0000313" key="2">
    <source>
        <dbReference type="Proteomes" id="UP001165395"/>
    </source>
</evidence>
<comment type="caution">
    <text evidence="1">The sequence shown here is derived from an EMBL/GenBank/DDBJ whole genome shotgun (WGS) entry which is preliminary data.</text>
</comment>
<dbReference type="RefSeq" id="WP_227178701.1">
    <property type="nucleotide sequence ID" value="NZ_JAJBZT010000002.1"/>
</dbReference>
<protein>
    <submittedName>
        <fullName evidence="1">Uncharacterized protein</fullName>
    </submittedName>
</protein>
<reference evidence="1" key="1">
    <citation type="submission" date="2021-10" db="EMBL/GenBank/DDBJ databases">
        <title>The complete genome sequence of Leeia sp. TBRC 13508.</title>
        <authorList>
            <person name="Charoenyingcharoen P."/>
            <person name="Yukphan P."/>
        </authorList>
    </citation>
    <scope>NUCLEOTIDE SEQUENCE</scope>
    <source>
        <strain evidence="1">TBRC 13508</strain>
    </source>
</reference>
<gene>
    <name evidence="1" type="ORF">LIN78_03915</name>
</gene>
<sequence>MTTPLSFILSLPFRRLRRLLNISKRRWENHQKYQPDEDARYRKLIKKAGSDWQAEIEIAETLRHHPHLSRIGAIEAVLAKYKSAPIQ</sequence>
<evidence type="ECO:0000313" key="1">
    <source>
        <dbReference type="EMBL" id="MCB6182699.1"/>
    </source>
</evidence>
<dbReference type="Proteomes" id="UP001165395">
    <property type="component" value="Unassembled WGS sequence"/>
</dbReference>
<keyword evidence="2" id="KW-1185">Reference proteome</keyword>